<dbReference type="EMBL" id="LR904736">
    <property type="protein sequence ID" value="CAD7253060.1"/>
    <property type="molecule type" value="Genomic_DNA"/>
</dbReference>
<dbReference type="AlphaFoldDB" id="A0A7R9AFE6"/>
<reference evidence="1" key="1">
    <citation type="submission" date="2020-11" db="EMBL/GenBank/DDBJ databases">
        <authorList>
            <person name="Tran Van P."/>
        </authorList>
    </citation>
    <scope>NUCLEOTIDE SEQUENCE</scope>
</reference>
<protein>
    <submittedName>
        <fullName evidence="1">Uncharacterized protein</fullName>
    </submittedName>
</protein>
<dbReference type="Proteomes" id="UP000677054">
    <property type="component" value="Unassembled WGS sequence"/>
</dbReference>
<evidence type="ECO:0000313" key="2">
    <source>
        <dbReference type="Proteomes" id="UP000677054"/>
    </source>
</evidence>
<organism evidence="1">
    <name type="scientific">Darwinula stevensoni</name>
    <dbReference type="NCBI Taxonomy" id="69355"/>
    <lineage>
        <taxon>Eukaryota</taxon>
        <taxon>Metazoa</taxon>
        <taxon>Ecdysozoa</taxon>
        <taxon>Arthropoda</taxon>
        <taxon>Crustacea</taxon>
        <taxon>Oligostraca</taxon>
        <taxon>Ostracoda</taxon>
        <taxon>Podocopa</taxon>
        <taxon>Podocopida</taxon>
        <taxon>Darwinulocopina</taxon>
        <taxon>Darwinuloidea</taxon>
        <taxon>Darwinulidae</taxon>
        <taxon>Darwinula</taxon>
    </lineage>
</organism>
<sequence>MARDDSKISCYVCRPTIEKTSADRTRAQEIDNLITDTFDNSFPIPECSAIPDLSDAEPAKKECRFKEAVCVKEGNVSVHDGNLSLKDFAIAKKYFHEMHMNIILLDRFGNFFSAGSLMAVKLGPRSDWTARYCQENFKDDDDDCNTNNGLTKCVCDGDYCNPASLSRISPFLLPFASLSWMVIRFLDV</sequence>
<gene>
    <name evidence="1" type="ORF">DSTB1V02_LOCUS12811</name>
</gene>
<dbReference type="EMBL" id="CAJPEV010005219">
    <property type="protein sequence ID" value="CAG0902906.1"/>
    <property type="molecule type" value="Genomic_DNA"/>
</dbReference>
<name>A0A7R9AFE6_9CRUS</name>
<keyword evidence="2" id="KW-1185">Reference proteome</keyword>
<evidence type="ECO:0000313" key="1">
    <source>
        <dbReference type="EMBL" id="CAD7253060.1"/>
    </source>
</evidence>
<accession>A0A7R9AFE6</accession>
<proteinExistence type="predicted"/>